<evidence type="ECO:0000313" key="1">
    <source>
        <dbReference type="EMBL" id="CAF1004482.1"/>
    </source>
</evidence>
<dbReference type="OrthoDB" id="10218191at2759"/>
<organism evidence="1 2">
    <name type="scientific">Brachionus calyciflorus</name>
    <dbReference type="NCBI Taxonomy" id="104777"/>
    <lineage>
        <taxon>Eukaryota</taxon>
        <taxon>Metazoa</taxon>
        <taxon>Spiralia</taxon>
        <taxon>Gnathifera</taxon>
        <taxon>Rotifera</taxon>
        <taxon>Eurotatoria</taxon>
        <taxon>Monogononta</taxon>
        <taxon>Pseudotrocha</taxon>
        <taxon>Ploima</taxon>
        <taxon>Brachionidae</taxon>
        <taxon>Brachionus</taxon>
    </lineage>
</organism>
<comment type="caution">
    <text evidence="1">The sequence shown here is derived from an EMBL/GenBank/DDBJ whole genome shotgun (WGS) entry which is preliminary data.</text>
</comment>
<keyword evidence="2" id="KW-1185">Reference proteome</keyword>
<dbReference type="AlphaFoldDB" id="A0A814H1N7"/>
<protein>
    <submittedName>
        <fullName evidence="1">Uncharacterized protein</fullName>
    </submittedName>
</protein>
<dbReference type="EMBL" id="CAJNOC010003960">
    <property type="protein sequence ID" value="CAF1004482.1"/>
    <property type="molecule type" value="Genomic_DNA"/>
</dbReference>
<sequence>MDLEKSIEQIILSSDDEDIVCIDLEKEIKTNLKIKRELSSCFINQEEDRKKLKLDKNRIEEQSINNCNDKAESLYFINNKEKNFSLDEFWAHDPRCDKRLFYNRIDDDCFSINLYVRCLLDIILDGICENSYLYTLEHYYHQRYKKDVVLSNIERHQKLMSEFSQVFENKENLEITGINSSKTLMLKTLNHSKKTCNESYEEFKEFQRFIDVLYANKKILS</sequence>
<name>A0A814H1N7_9BILA</name>
<gene>
    <name evidence="1" type="ORF">OXX778_LOCUS16580</name>
</gene>
<accession>A0A814H1N7</accession>
<reference evidence="1" key="1">
    <citation type="submission" date="2021-02" db="EMBL/GenBank/DDBJ databases">
        <authorList>
            <person name="Nowell W R."/>
        </authorList>
    </citation>
    <scope>NUCLEOTIDE SEQUENCE</scope>
    <source>
        <strain evidence="1">Ploen Becks lab</strain>
    </source>
</reference>
<evidence type="ECO:0000313" key="2">
    <source>
        <dbReference type="Proteomes" id="UP000663879"/>
    </source>
</evidence>
<dbReference type="Proteomes" id="UP000663879">
    <property type="component" value="Unassembled WGS sequence"/>
</dbReference>
<proteinExistence type="predicted"/>